<dbReference type="InterPro" id="IPR036249">
    <property type="entry name" value="Thioredoxin-like_sf"/>
</dbReference>
<keyword evidence="3" id="KW-1185">Reference proteome</keyword>
<dbReference type="CDD" id="cd02947">
    <property type="entry name" value="TRX_family"/>
    <property type="match status" value="1"/>
</dbReference>
<dbReference type="AlphaFoldDB" id="A0A9E4ZGS0"/>
<sequence>MKLEVLVITLFALSVLLAGCVSDVTPVDTEYDANERDAVLVTERQQIDDALVNGPVLLKIGAEWCPPCTQLDPVLDELARDYEGRATVMYIDSELTPGLAGQFSVYSIPDTTVIAGIEDGNYLFMRRDGVTDTSRNKARVIGYVDKSVLEPILDHAIEYHSNMTE</sequence>
<evidence type="ECO:0000313" key="2">
    <source>
        <dbReference type="EMBL" id="MCM1987615.1"/>
    </source>
</evidence>
<protein>
    <submittedName>
        <fullName evidence="2">Thioredoxin family protein</fullName>
    </submittedName>
</protein>
<proteinExistence type="predicted"/>
<organism evidence="2 3">
    <name type="scientific">Methanococcoides seepicolus</name>
    <dbReference type="NCBI Taxonomy" id="2828780"/>
    <lineage>
        <taxon>Archaea</taxon>
        <taxon>Methanobacteriati</taxon>
        <taxon>Methanobacteriota</taxon>
        <taxon>Stenosarchaea group</taxon>
        <taxon>Methanomicrobia</taxon>
        <taxon>Methanosarcinales</taxon>
        <taxon>Methanosarcinaceae</taxon>
        <taxon>Methanococcoides</taxon>
    </lineage>
</organism>
<evidence type="ECO:0000259" key="1">
    <source>
        <dbReference type="PROSITE" id="PS51352"/>
    </source>
</evidence>
<name>A0A9E4ZGS0_9EURY</name>
<evidence type="ECO:0000313" key="3">
    <source>
        <dbReference type="Proteomes" id="UP001056766"/>
    </source>
</evidence>
<gene>
    <name evidence="2" type="ORF">KDK67_11605</name>
</gene>
<dbReference type="PROSITE" id="PS51257">
    <property type="entry name" value="PROKAR_LIPOPROTEIN"/>
    <property type="match status" value="1"/>
</dbReference>
<dbReference type="RefSeq" id="WP_250868961.1">
    <property type="nucleotide sequence ID" value="NZ_JAGSOI010000060.1"/>
</dbReference>
<dbReference type="GO" id="GO:0005737">
    <property type="term" value="C:cytoplasm"/>
    <property type="evidence" value="ECO:0007669"/>
    <property type="project" value="TreeGrafter"/>
</dbReference>
<dbReference type="SUPFAM" id="SSF52833">
    <property type="entry name" value="Thioredoxin-like"/>
    <property type="match status" value="1"/>
</dbReference>
<dbReference type="Proteomes" id="UP001056766">
    <property type="component" value="Unassembled WGS sequence"/>
</dbReference>
<dbReference type="EMBL" id="JAGSOI010000060">
    <property type="protein sequence ID" value="MCM1987615.1"/>
    <property type="molecule type" value="Genomic_DNA"/>
</dbReference>
<dbReference type="PANTHER" id="PTHR45663">
    <property type="entry name" value="GEO12009P1"/>
    <property type="match status" value="1"/>
</dbReference>
<dbReference type="GO" id="GO:0015035">
    <property type="term" value="F:protein-disulfide reductase activity"/>
    <property type="evidence" value="ECO:0007669"/>
    <property type="project" value="TreeGrafter"/>
</dbReference>
<comment type="caution">
    <text evidence="2">The sequence shown here is derived from an EMBL/GenBank/DDBJ whole genome shotgun (WGS) entry which is preliminary data.</text>
</comment>
<feature type="domain" description="Thioredoxin" evidence="1">
    <location>
        <begin position="15"/>
        <end position="158"/>
    </location>
</feature>
<accession>A0A9E4ZGS0</accession>
<dbReference type="InterPro" id="IPR013766">
    <property type="entry name" value="Thioredoxin_domain"/>
</dbReference>
<dbReference type="PROSITE" id="PS51352">
    <property type="entry name" value="THIOREDOXIN_2"/>
    <property type="match status" value="1"/>
</dbReference>
<dbReference type="PANTHER" id="PTHR45663:SF11">
    <property type="entry name" value="GEO12009P1"/>
    <property type="match status" value="1"/>
</dbReference>
<reference evidence="2" key="2">
    <citation type="submission" date="2021-04" db="EMBL/GenBank/DDBJ databases">
        <authorList>
            <person name="Dong X."/>
        </authorList>
    </citation>
    <scope>NUCLEOTIDE SEQUENCE</scope>
    <source>
        <strain evidence="2">LLY</strain>
    </source>
</reference>
<dbReference type="Gene3D" id="3.40.30.10">
    <property type="entry name" value="Glutaredoxin"/>
    <property type="match status" value="1"/>
</dbReference>
<reference evidence="2" key="1">
    <citation type="journal article" date="2021" name="mSystems">
        <title>Bacteria and Archaea Synergistically Convert Glycine Betaine to Biogenic Methane in the Formosa Cold Seep of the South China Sea.</title>
        <authorList>
            <person name="Li L."/>
            <person name="Zhang W."/>
            <person name="Zhang S."/>
            <person name="Song L."/>
            <person name="Sun Q."/>
            <person name="Zhang H."/>
            <person name="Xiang H."/>
            <person name="Dong X."/>
        </authorList>
    </citation>
    <scope>NUCLEOTIDE SEQUENCE</scope>
    <source>
        <strain evidence="2">LLY</strain>
    </source>
</reference>
<dbReference type="Pfam" id="PF00085">
    <property type="entry name" value="Thioredoxin"/>
    <property type="match status" value="1"/>
</dbReference>